<keyword evidence="2" id="KW-1185">Reference proteome</keyword>
<reference evidence="1" key="1">
    <citation type="submission" date="2022-10" db="EMBL/GenBank/DDBJ databases">
        <authorList>
            <person name="Hyden B.L."/>
            <person name="Feng K."/>
            <person name="Yates T."/>
            <person name="Jawdy S."/>
            <person name="Smart L.B."/>
            <person name="Muchero W."/>
        </authorList>
    </citation>
    <scope>NUCLEOTIDE SEQUENCE</scope>
    <source>
        <tissue evidence="1">Shoot tip</tissue>
    </source>
</reference>
<protein>
    <submittedName>
        <fullName evidence="1">Uncharacterized protein</fullName>
    </submittedName>
</protein>
<dbReference type="Proteomes" id="UP001141253">
    <property type="component" value="Chromosome 1"/>
</dbReference>
<dbReference type="EMBL" id="JAPFFI010000005">
    <property type="protein sequence ID" value="KAJ6392919.1"/>
    <property type="molecule type" value="Genomic_DNA"/>
</dbReference>
<proteinExistence type="predicted"/>
<dbReference type="InterPro" id="IPR050481">
    <property type="entry name" value="UDP-glycosyltransf_plant"/>
</dbReference>
<accession>A0ABQ9C361</accession>
<gene>
    <name evidence="1" type="ORF">OIU77_022405</name>
</gene>
<dbReference type="PANTHER" id="PTHR48049">
    <property type="entry name" value="GLYCOSYLTRANSFERASE"/>
    <property type="match status" value="1"/>
</dbReference>
<comment type="caution">
    <text evidence="1">The sequence shown here is derived from an EMBL/GenBank/DDBJ whole genome shotgun (WGS) entry which is preliminary data.</text>
</comment>
<evidence type="ECO:0000313" key="2">
    <source>
        <dbReference type="Proteomes" id="UP001141253"/>
    </source>
</evidence>
<dbReference type="PANTHER" id="PTHR48049:SF160">
    <property type="entry name" value="UDP-GLYCOSYLTRANSFERASE 91A1"/>
    <property type="match status" value="1"/>
</dbReference>
<evidence type="ECO:0000313" key="1">
    <source>
        <dbReference type="EMBL" id="KAJ6392919.1"/>
    </source>
</evidence>
<name>A0ABQ9C361_9ROSI</name>
<organism evidence="1 2">
    <name type="scientific">Salix suchowensis</name>
    <dbReference type="NCBI Taxonomy" id="1278906"/>
    <lineage>
        <taxon>Eukaryota</taxon>
        <taxon>Viridiplantae</taxon>
        <taxon>Streptophyta</taxon>
        <taxon>Embryophyta</taxon>
        <taxon>Tracheophyta</taxon>
        <taxon>Spermatophyta</taxon>
        <taxon>Magnoliopsida</taxon>
        <taxon>eudicotyledons</taxon>
        <taxon>Gunneridae</taxon>
        <taxon>Pentapetalae</taxon>
        <taxon>rosids</taxon>
        <taxon>fabids</taxon>
        <taxon>Malpighiales</taxon>
        <taxon>Salicaceae</taxon>
        <taxon>Saliceae</taxon>
        <taxon>Salix</taxon>
    </lineage>
</organism>
<dbReference type="Gene3D" id="3.40.50.2000">
    <property type="entry name" value="Glycogen Phosphorylase B"/>
    <property type="match status" value="2"/>
</dbReference>
<dbReference type="SUPFAM" id="SSF53756">
    <property type="entry name" value="UDP-Glycosyltransferase/glycogen phosphorylase"/>
    <property type="match status" value="1"/>
</dbReference>
<sequence length="335" mass="37537">MGDDSHDLPYCHVSMASLWSHEPVPRASQTKLIAQKGHKIISTPRNRDRLPKIPPYLAPLINFVKLPLPREAHLLEGDEATADVPYNKVQYLKVAFDGLKDPMTKFLATSDHDIDYLLYDFAPYWLPDIATGLGIPNAFFSIFLGAAVCFLKPQSLIEDRTEPEHFTATPKSIPFPTTVRFKLFEILRIFESVTGDASDVSDSYRLQEVLRCCQTVAIRSCMEFEPEWLHLFQELLGKPPVIPVSLLAPAEHEPDESGGMWRTRRGLTDNEVTKLPEGFEDRTNGRCLVLTSWVPQLKILAHDSVGGFLTHSGLSSVGELSTSTWESSYTLVILG</sequence>
<reference evidence="1" key="2">
    <citation type="journal article" date="2023" name="Int. J. Mol. Sci.">
        <title>De Novo Assembly and Annotation of 11 Diverse Shrub Willow (Salix) Genomes Reveals Novel Gene Organization in Sex-Linked Regions.</title>
        <authorList>
            <person name="Hyden B."/>
            <person name="Feng K."/>
            <person name="Yates T.B."/>
            <person name="Jawdy S."/>
            <person name="Cereghino C."/>
            <person name="Smart L.B."/>
            <person name="Muchero W."/>
        </authorList>
    </citation>
    <scope>NUCLEOTIDE SEQUENCE</scope>
    <source>
        <tissue evidence="1">Shoot tip</tissue>
    </source>
</reference>